<sequence>MQTVTSADGTVIAFDRHGGGAAGTVILIGGAFGYRKFPKMVELAEALAEQHGLTVINYDRRGRGDSMDSPGVYDVDREIDDIAALVEAAGGTAALFGWSSGAALALRAAASGRVNGITKVVAFEPPFVVDHEGFVPQDGLEVRLHELIAGDRRADIVRFYMTKAMGVPRAMVAVMRLTPFWKGLLATAPSTAHDWAVMRDFMRGEPLRAQDWSTIGIPTLVIAGGKSDALLRKGARAIAAVVPDAVFQEIPKLSHNPNIGLLAPVAGAFLTGAEQHAR</sequence>
<dbReference type="EMBL" id="JADLQX010000001">
    <property type="protein sequence ID" value="MBF6296394.1"/>
    <property type="molecule type" value="Genomic_DNA"/>
</dbReference>
<proteinExistence type="predicted"/>
<organism evidence="2 3">
    <name type="scientific">Nocardia amamiensis</name>
    <dbReference type="NCBI Taxonomy" id="404578"/>
    <lineage>
        <taxon>Bacteria</taxon>
        <taxon>Bacillati</taxon>
        <taxon>Actinomycetota</taxon>
        <taxon>Actinomycetes</taxon>
        <taxon>Mycobacteriales</taxon>
        <taxon>Nocardiaceae</taxon>
        <taxon>Nocardia</taxon>
    </lineage>
</organism>
<dbReference type="InterPro" id="IPR029058">
    <property type="entry name" value="AB_hydrolase_fold"/>
</dbReference>
<dbReference type="Gene3D" id="3.40.50.1820">
    <property type="entry name" value="alpha/beta hydrolase"/>
    <property type="match status" value="1"/>
</dbReference>
<dbReference type="PANTHER" id="PTHR43433:SF5">
    <property type="entry name" value="AB HYDROLASE-1 DOMAIN-CONTAINING PROTEIN"/>
    <property type="match status" value="1"/>
</dbReference>
<dbReference type="PANTHER" id="PTHR43433">
    <property type="entry name" value="HYDROLASE, ALPHA/BETA FOLD FAMILY PROTEIN"/>
    <property type="match status" value="1"/>
</dbReference>
<dbReference type="GO" id="GO:0016787">
    <property type="term" value="F:hydrolase activity"/>
    <property type="evidence" value="ECO:0007669"/>
    <property type="project" value="UniProtKB-KW"/>
</dbReference>
<comment type="caution">
    <text evidence="2">The sequence shown here is derived from an EMBL/GenBank/DDBJ whole genome shotgun (WGS) entry which is preliminary data.</text>
</comment>
<dbReference type="Pfam" id="PF12697">
    <property type="entry name" value="Abhydrolase_6"/>
    <property type="match status" value="1"/>
</dbReference>
<evidence type="ECO:0000313" key="2">
    <source>
        <dbReference type="EMBL" id="MBF6296394.1"/>
    </source>
</evidence>
<evidence type="ECO:0000313" key="3">
    <source>
        <dbReference type="Proteomes" id="UP000702209"/>
    </source>
</evidence>
<reference evidence="2 3" key="1">
    <citation type="submission" date="2020-10" db="EMBL/GenBank/DDBJ databases">
        <title>Identification of Nocardia species via Next-generation sequencing and recognition of intraspecies genetic diversity.</title>
        <authorList>
            <person name="Li P."/>
            <person name="Li P."/>
            <person name="Lu B."/>
        </authorList>
    </citation>
    <scope>NUCLEOTIDE SEQUENCE [LARGE SCALE GENOMIC DNA]</scope>
    <source>
        <strain evidence="2 3">BJ06-0157</strain>
    </source>
</reference>
<dbReference type="SUPFAM" id="SSF53474">
    <property type="entry name" value="alpha/beta-Hydrolases"/>
    <property type="match status" value="1"/>
</dbReference>
<dbReference type="RefSeq" id="WP_195127743.1">
    <property type="nucleotide sequence ID" value="NZ_JADLQX010000001.1"/>
</dbReference>
<keyword evidence="3" id="KW-1185">Reference proteome</keyword>
<accession>A0ABS0CIG8</accession>
<dbReference type="InterPro" id="IPR050471">
    <property type="entry name" value="AB_hydrolase"/>
</dbReference>
<keyword evidence="2" id="KW-0378">Hydrolase</keyword>
<name>A0ABS0CIG8_9NOCA</name>
<dbReference type="Proteomes" id="UP000702209">
    <property type="component" value="Unassembled WGS sequence"/>
</dbReference>
<dbReference type="InterPro" id="IPR000073">
    <property type="entry name" value="AB_hydrolase_1"/>
</dbReference>
<evidence type="ECO:0000259" key="1">
    <source>
        <dbReference type="Pfam" id="PF12697"/>
    </source>
</evidence>
<gene>
    <name evidence="2" type="ORF">IU459_02420</name>
</gene>
<protein>
    <submittedName>
        <fullName evidence="2">Alpha/beta hydrolase</fullName>
    </submittedName>
</protein>
<feature type="domain" description="AB hydrolase-1" evidence="1">
    <location>
        <begin position="26"/>
        <end position="258"/>
    </location>
</feature>